<dbReference type="AlphaFoldDB" id="A0A3B0RNK2"/>
<proteinExistence type="predicted"/>
<feature type="domain" description="Tetrahydrofolate dehydrogenase/cyclohydrolase NAD(P)-binding" evidence="9">
    <location>
        <begin position="139"/>
        <end position="180"/>
    </location>
</feature>
<dbReference type="GO" id="GO:0035999">
    <property type="term" value="P:tetrahydrofolate interconversion"/>
    <property type="evidence" value="ECO:0007669"/>
    <property type="project" value="TreeGrafter"/>
</dbReference>
<sequence>MSAQILSGTEVAKAVKAKVAEDIKELRSNGIDVGLATVLVGDDPASHIYVGYKHKDAEAVGMRSIDFKLPEDATQGDVLAAVDELNARSDVTGMIVQLPLPDGLDGEAAVERVLPTKDADGLHPFNLGRMILGLPGPLPATPSGVMTILDYYGIETAGKTAVVVGRSFLVGKPMALLLGAKG</sequence>
<gene>
    <name evidence="10" type="ORF">MNBD_ACTINO01-1292</name>
</gene>
<dbReference type="Pfam" id="PF00763">
    <property type="entry name" value="THF_DHG_CYH"/>
    <property type="match status" value="1"/>
</dbReference>
<dbReference type="Gene3D" id="3.40.50.10860">
    <property type="entry name" value="Leucine Dehydrogenase, chain A, domain 1"/>
    <property type="match status" value="1"/>
</dbReference>
<keyword evidence="5" id="KW-0521">NADP</keyword>
<evidence type="ECO:0000256" key="4">
    <source>
        <dbReference type="ARBA" id="ARBA00022801"/>
    </source>
</evidence>
<feature type="non-terminal residue" evidence="10">
    <location>
        <position position="182"/>
    </location>
</feature>
<dbReference type="PRINTS" id="PR00085">
    <property type="entry name" value="THFDHDRGNASE"/>
</dbReference>
<name>A0A3B0RNK2_9ZZZZ</name>
<keyword evidence="3" id="KW-0554">One-carbon metabolism</keyword>
<comment type="subunit">
    <text evidence="2">Homodimer.</text>
</comment>
<organism evidence="10">
    <name type="scientific">hydrothermal vent metagenome</name>
    <dbReference type="NCBI Taxonomy" id="652676"/>
    <lineage>
        <taxon>unclassified sequences</taxon>
        <taxon>metagenomes</taxon>
        <taxon>ecological metagenomes</taxon>
    </lineage>
</organism>
<protein>
    <submittedName>
        <fullName evidence="10">Methenyltetrahydrofolate cyclohydrolase / Methylenetetrahydrofolate dehydrogenase (NADP+)</fullName>
        <ecNumber evidence="10">1.5.1.5</ecNumber>
        <ecNumber evidence="10">3.5.4.9</ecNumber>
    </submittedName>
</protein>
<feature type="domain" description="Tetrahydrofolate dehydrogenase/cyclohydrolase catalytic" evidence="8">
    <location>
        <begin position="6"/>
        <end position="120"/>
    </location>
</feature>
<dbReference type="SUPFAM" id="SSF51735">
    <property type="entry name" value="NAD(P)-binding Rossmann-fold domains"/>
    <property type="match status" value="1"/>
</dbReference>
<dbReference type="PANTHER" id="PTHR48099:SF5">
    <property type="entry name" value="C-1-TETRAHYDROFOLATE SYNTHASE, CYTOPLASMIC"/>
    <property type="match status" value="1"/>
</dbReference>
<dbReference type="InterPro" id="IPR036291">
    <property type="entry name" value="NAD(P)-bd_dom_sf"/>
</dbReference>
<keyword evidence="7" id="KW-0511">Multifunctional enzyme</keyword>
<evidence type="ECO:0000256" key="6">
    <source>
        <dbReference type="ARBA" id="ARBA00023002"/>
    </source>
</evidence>
<dbReference type="EC" id="3.5.4.9" evidence="10"/>
<evidence type="ECO:0000256" key="5">
    <source>
        <dbReference type="ARBA" id="ARBA00022857"/>
    </source>
</evidence>
<evidence type="ECO:0000256" key="7">
    <source>
        <dbReference type="ARBA" id="ARBA00023268"/>
    </source>
</evidence>
<keyword evidence="6 10" id="KW-0560">Oxidoreductase</keyword>
<reference evidence="10" key="1">
    <citation type="submission" date="2018-06" db="EMBL/GenBank/DDBJ databases">
        <authorList>
            <person name="Zhirakovskaya E."/>
        </authorList>
    </citation>
    <scope>NUCLEOTIDE SEQUENCE</scope>
</reference>
<evidence type="ECO:0000256" key="3">
    <source>
        <dbReference type="ARBA" id="ARBA00022563"/>
    </source>
</evidence>
<dbReference type="GO" id="GO:0004488">
    <property type="term" value="F:methylenetetrahydrofolate dehydrogenase (NADP+) activity"/>
    <property type="evidence" value="ECO:0007669"/>
    <property type="project" value="UniProtKB-EC"/>
</dbReference>
<accession>A0A3B0RNK2</accession>
<dbReference type="PANTHER" id="PTHR48099">
    <property type="entry name" value="C-1-TETRAHYDROFOLATE SYNTHASE, CYTOPLASMIC-RELATED"/>
    <property type="match status" value="1"/>
</dbReference>
<dbReference type="InterPro" id="IPR020630">
    <property type="entry name" value="THF_DH/CycHdrlase_cat_dom"/>
</dbReference>
<evidence type="ECO:0000313" key="10">
    <source>
        <dbReference type="EMBL" id="VAV90206.1"/>
    </source>
</evidence>
<dbReference type="FunFam" id="3.40.50.10860:FF:000005">
    <property type="entry name" value="C-1-tetrahydrofolate synthase, cytoplasmic, putative"/>
    <property type="match status" value="1"/>
</dbReference>
<evidence type="ECO:0000256" key="1">
    <source>
        <dbReference type="ARBA" id="ARBA00004777"/>
    </source>
</evidence>
<dbReference type="Gene3D" id="3.40.50.720">
    <property type="entry name" value="NAD(P)-binding Rossmann-like Domain"/>
    <property type="match status" value="1"/>
</dbReference>
<comment type="pathway">
    <text evidence="1">One-carbon metabolism; tetrahydrofolate interconversion.</text>
</comment>
<dbReference type="SUPFAM" id="SSF53223">
    <property type="entry name" value="Aminoacid dehydrogenase-like, N-terminal domain"/>
    <property type="match status" value="1"/>
</dbReference>
<dbReference type="Pfam" id="PF02882">
    <property type="entry name" value="THF_DHG_CYH_C"/>
    <property type="match status" value="1"/>
</dbReference>
<dbReference type="InterPro" id="IPR046346">
    <property type="entry name" value="Aminoacid_DH-like_N_sf"/>
</dbReference>
<evidence type="ECO:0000256" key="2">
    <source>
        <dbReference type="ARBA" id="ARBA00011738"/>
    </source>
</evidence>
<evidence type="ECO:0000259" key="9">
    <source>
        <dbReference type="Pfam" id="PF02882"/>
    </source>
</evidence>
<dbReference type="InterPro" id="IPR000672">
    <property type="entry name" value="THF_DH/CycHdrlase"/>
</dbReference>
<evidence type="ECO:0000259" key="8">
    <source>
        <dbReference type="Pfam" id="PF00763"/>
    </source>
</evidence>
<dbReference type="EC" id="1.5.1.5" evidence="10"/>
<dbReference type="GO" id="GO:0005829">
    <property type="term" value="C:cytosol"/>
    <property type="evidence" value="ECO:0007669"/>
    <property type="project" value="TreeGrafter"/>
</dbReference>
<dbReference type="GO" id="GO:0004477">
    <property type="term" value="F:methenyltetrahydrofolate cyclohydrolase activity"/>
    <property type="evidence" value="ECO:0007669"/>
    <property type="project" value="UniProtKB-EC"/>
</dbReference>
<dbReference type="EMBL" id="UOEI01000033">
    <property type="protein sequence ID" value="VAV90206.1"/>
    <property type="molecule type" value="Genomic_DNA"/>
</dbReference>
<dbReference type="InterPro" id="IPR020631">
    <property type="entry name" value="THF_DH/CycHdrlase_NAD-bd_dom"/>
</dbReference>
<keyword evidence="4 10" id="KW-0378">Hydrolase</keyword>